<keyword evidence="4 8" id="KW-0732">Signal</keyword>
<evidence type="ECO:0000256" key="4">
    <source>
        <dbReference type="ARBA" id="ARBA00022729"/>
    </source>
</evidence>
<dbReference type="SMART" id="SM00554">
    <property type="entry name" value="FAS1"/>
    <property type="match status" value="1"/>
</dbReference>
<dbReference type="EMBL" id="CM035417">
    <property type="protein sequence ID" value="KAH7422407.1"/>
    <property type="molecule type" value="Genomic_DNA"/>
</dbReference>
<keyword evidence="3" id="KW-0449">Lipoprotein</keyword>
<dbReference type="Proteomes" id="UP000825935">
    <property type="component" value="Chromosome 12"/>
</dbReference>
<comment type="subcellular location">
    <subcellularLocation>
        <location evidence="1">Cell membrane</location>
        <topology evidence="1">Lipid-anchor</topology>
        <topology evidence="1">GPI-anchor</topology>
    </subcellularLocation>
</comment>
<accession>A0A8T2TGI3</accession>
<dbReference type="PROSITE" id="PS50213">
    <property type="entry name" value="FAS1"/>
    <property type="match status" value="1"/>
</dbReference>
<organism evidence="10 11">
    <name type="scientific">Ceratopteris richardii</name>
    <name type="common">Triangle waterfern</name>
    <dbReference type="NCBI Taxonomy" id="49495"/>
    <lineage>
        <taxon>Eukaryota</taxon>
        <taxon>Viridiplantae</taxon>
        <taxon>Streptophyta</taxon>
        <taxon>Embryophyta</taxon>
        <taxon>Tracheophyta</taxon>
        <taxon>Polypodiopsida</taxon>
        <taxon>Polypodiidae</taxon>
        <taxon>Polypodiales</taxon>
        <taxon>Pteridineae</taxon>
        <taxon>Pteridaceae</taxon>
        <taxon>Parkerioideae</taxon>
        <taxon>Ceratopteris</taxon>
    </lineage>
</organism>
<dbReference type="GO" id="GO:0098552">
    <property type="term" value="C:side of membrane"/>
    <property type="evidence" value="ECO:0007669"/>
    <property type="project" value="UniProtKB-KW"/>
</dbReference>
<evidence type="ECO:0000259" key="9">
    <source>
        <dbReference type="PROSITE" id="PS50213"/>
    </source>
</evidence>
<feature type="compositionally biased region" description="Low complexity" evidence="7">
    <location>
        <begin position="223"/>
        <end position="296"/>
    </location>
</feature>
<dbReference type="OrthoDB" id="286301at2759"/>
<evidence type="ECO:0000313" key="10">
    <source>
        <dbReference type="EMBL" id="KAH7422407.1"/>
    </source>
</evidence>
<evidence type="ECO:0000256" key="2">
    <source>
        <dbReference type="ARBA" id="ARBA00022475"/>
    </source>
</evidence>
<dbReference type="PANTHER" id="PTHR32077:SF86">
    <property type="entry name" value="FAS1 DOMAIN-CONTAINING PROTEIN SELMODRAFT_448915"/>
    <property type="match status" value="1"/>
</dbReference>
<dbReference type="InterPro" id="IPR036378">
    <property type="entry name" value="FAS1_dom_sf"/>
</dbReference>
<sequence>MERSALMRGSGLLLIGIIMIAMASTTTRAQPQAPASMPPGAAPPPNITQILVYGGDFSIFINLLMSSGVGAKFQMQADNPDVGISIFAPKDIAFTKEPTATLLRDLTPQQLEALLEYHALPNWQSLAVLQQKINSVTPTFATYSAGGEFKLTISMVLGQVQLDTGRNVALITSTRYDTKPLSVYGLDDVLLPVDIFGPAAAPAPTAGGPSPAPASSPLPWSAPPSASLPSAEAPYAAPLSSAPPSSAPESSPAPSSVAPPSEAPSSAPLSSAPPSSAPASSSSPSFEAPASAPSPGQEVGFAPKSSSPTTLISLFLLSILLFRLF</sequence>
<feature type="chain" id="PRO_5035783098" description="FAS1 domain-containing protein" evidence="8">
    <location>
        <begin position="30"/>
        <end position="325"/>
    </location>
</feature>
<evidence type="ECO:0000256" key="8">
    <source>
        <dbReference type="SAM" id="SignalP"/>
    </source>
</evidence>
<feature type="compositionally biased region" description="Pro residues" evidence="7">
    <location>
        <begin position="210"/>
        <end position="222"/>
    </location>
</feature>
<dbReference type="InterPro" id="IPR000782">
    <property type="entry name" value="FAS1_domain"/>
</dbReference>
<comment type="caution">
    <text evidence="10">The sequence shown here is derived from an EMBL/GenBank/DDBJ whole genome shotgun (WGS) entry which is preliminary data.</text>
</comment>
<dbReference type="GO" id="GO:0005886">
    <property type="term" value="C:plasma membrane"/>
    <property type="evidence" value="ECO:0007669"/>
    <property type="project" value="UniProtKB-SubCell"/>
</dbReference>
<dbReference type="GO" id="GO:0009834">
    <property type="term" value="P:plant-type secondary cell wall biogenesis"/>
    <property type="evidence" value="ECO:0007669"/>
    <property type="project" value="TreeGrafter"/>
</dbReference>
<keyword evidence="5" id="KW-0472">Membrane</keyword>
<evidence type="ECO:0000256" key="1">
    <source>
        <dbReference type="ARBA" id="ARBA00004609"/>
    </source>
</evidence>
<feature type="domain" description="FAS1" evidence="9">
    <location>
        <begin position="44"/>
        <end position="190"/>
    </location>
</feature>
<dbReference type="PANTHER" id="PTHR32077">
    <property type="entry name" value="FASCICLIN-LIKE ARABINOGALACTAN PROTEIN"/>
    <property type="match status" value="1"/>
</dbReference>
<keyword evidence="3" id="KW-0336">GPI-anchor</keyword>
<evidence type="ECO:0000256" key="5">
    <source>
        <dbReference type="ARBA" id="ARBA00023136"/>
    </source>
</evidence>
<dbReference type="Pfam" id="PF02469">
    <property type="entry name" value="Fasciclin"/>
    <property type="match status" value="1"/>
</dbReference>
<evidence type="ECO:0000256" key="6">
    <source>
        <dbReference type="ARBA" id="ARBA00024686"/>
    </source>
</evidence>
<dbReference type="SUPFAM" id="SSF82153">
    <property type="entry name" value="FAS1 domain"/>
    <property type="match status" value="1"/>
</dbReference>
<comment type="function">
    <text evidence="6">May be a cell surface adhesion protein.</text>
</comment>
<protein>
    <recommendedName>
        <fullName evidence="9">FAS1 domain-containing protein</fullName>
    </recommendedName>
</protein>
<evidence type="ECO:0000256" key="7">
    <source>
        <dbReference type="SAM" id="MobiDB-lite"/>
    </source>
</evidence>
<keyword evidence="2" id="KW-1003">Cell membrane</keyword>
<evidence type="ECO:0000256" key="3">
    <source>
        <dbReference type="ARBA" id="ARBA00022622"/>
    </source>
</evidence>
<dbReference type="AlphaFoldDB" id="A0A8T2TGI3"/>
<keyword evidence="3" id="KW-0325">Glycoprotein</keyword>
<dbReference type="InterPro" id="IPR045003">
    <property type="entry name" value="FLA_A"/>
</dbReference>
<gene>
    <name evidence="10" type="ORF">KP509_12G007400</name>
</gene>
<feature type="signal peptide" evidence="8">
    <location>
        <begin position="1"/>
        <end position="29"/>
    </location>
</feature>
<dbReference type="Gene3D" id="2.30.180.10">
    <property type="entry name" value="FAS1 domain"/>
    <property type="match status" value="1"/>
</dbReference>
<evidence type="ECO:0000313" key="11">
    <source>
        <dbReference type="Proteomes" id="UP000825935"/>
    </source>
</evidence>
<feature type="region of interest" description="Disordered" evidence="7">
    <location>
        <begin position="202"/>
        <end position="307"/>
    </location>
</feature>
<proteinExistence type="predicted"/>
<keyword evidence="11" id="KW-1185">Reference proteome</keyword>
<reference evidence="10" key="1">
    <citation type="submission" date="2021-08" db="EMBL/GenBank/DDBJ databases">
        <title>WGS assembly of Ceratopteris richardii.</title>
        <authorList>
            <person name="Marchant D.B."/>
            <person name="Chen G."/>
            <person name="Jenkins J."/>
            <person name="Shu S."/>
            <person name="Leebens-Mack J."/>
            <person name="Grimwood J."/>
            <person name="Schmutz J."/>
            <person name="Soltis P."/>
            <person name="Soltis D."/>
            <person name="Chen Z.-H."/>
        </authorList>
    </citation>
    <scope>NUCLEOTIDE SEQUENCE</scope>
    <source>
        <strain evidence="10">Whitten #5841</strain>
        <tissue evidence="10">Leaf</tissue>
    </source>
</reference>
<name>A0A8T2TGI3_CERRI</name>